<dbReference type="Proteomes" id="UP000664382">
    <property type="component" value="Unassembled WGS sequence"/>
</dbReference>
<dbReference type="PROSITE" id="PS50995">
    <property type="entry name" value="HTH_MARR_2"/>
    <property type="match status" value="1"/>
</dbReference>
<gene>
    <name evidence="2" type="ORF">J4H92_01960</name>
</gene>
<keyword evidence="3" id="KW-1185">Reference proteome</keyword>
<dbReference type="GO" id="GO:0003700">
    <property type="term" value="F:DNA-binding transcription factor activity"/>
    <property type="evidence" value="ECO:0007669"/>
    <property type="project" value="InterPro"/>
</dbReference>
<comment type="caution">
    <text evidence="2">The sequence shown here is derived from an EMBL/GenBank/DDBJ whole genome shotgun (WGS) entry which is preliminary data.</text>
</comment>
<dbReference type="AlphaFoldDB" id="A0A939MLM5"/>
<proteinExistence type="predicted"/>
<dbReference type="GO" id="GO:0006950">
    <property type="term" value="P:response to stress"/>
    <property type="evidence" value="ECO:0007669"/>
    <property type="project" value="TreeGrafter"/>
</dbReference>
<accession>A0A939MLM5</accession>
<dbReference type="InterPro" id="IPR036388">
    <property type="entry name" value="WH-like_DNA-bd_sf"/>
</dbReference>
<dbReference type="PANTHER" id="PTHR33164">
    <property type="entry name" value="TRANSCRIPTIONAL REGULATOR, MARR FAMILY"/>
    <property type="match status" value="1"/>
</dbReference>
<dbReference type="RefSeq" id="WP_208095363.1">
    <property type="nucleotide sequence ID" value="NZ_JAGDYM010000003.1"/>
</dbReference>
<organism evidence="2 3">
    <name type="scientific">Leucobacter weissii</name>
    <dbReference type="NCBI Taxonomy" id="1983706"/>
    <lineage>
        <taxon>Bacteria</taxon>
        <taxon>Bacillati</taxon>
        <taxon>Actinomycetota</taxon>
        <taxon>Actinomycetes</taxon>
        <taxon>Micrococcales</taxon>
        <taxon>Microbacteriaceae</taxon>
        <taxon>Leucobacter</taxon>
    </lineage>
</organism>
<protein>
    <submittedName>
        <fullName evidence="2">MarR family transcriptional regulator</fullName>
    </submittedName>
</protein>
<dbReference type="Pfam" id="PF12802">
    <property type="entry name" value="MarR_2"/>
    <property type="match status" value="1"/>
</dbReference>
<sequence length="165" mass="18297">MTKRSGSTGRRRSPDRGELLVWRDYIETSGAVKHALAADFQATSGITPSDYGVLLALSEAPERRLRSSELAKVIGWERSRLSHLLGRMERRGLIERRRVAGDARGAAVQLTDDGARLFRKSSASHLRVVREVFIDAFTPEQLDAMRVATQALREHLSGRAAPSDC</sequence>
<dbReference type="SMART" id="SM00347">
    <property type="entry name" value="HTH_MARR"/>
    <property type="match status" value="1"/>
</dbReference>
<dbReference type="EMBL" id="JAGDYM010000003">
    <property type="protein sequence ID" value="MBO1900711.1"/>
    <property type="molecule type" value="Genomic_DNA"/>
</dbReference>
<evidence type="ECO:0000313" key="2">
    <source>
        <dbReference type="EMBL" id="MBO1900711.1"/>
    </source>
</evidence>
<dbReference type="SUPFAM" id="SSF46785">
    <property type="entry name" value="Winged helix' DNA-binding domain"/>
    <property type="match status" value="1"/>
</dbReference>
<dbReference type="InterPro" id="IPR000835">
    <property type="entry name" value="HTH_MarR-typ"/>
</dbReference>
<dbReference type="InterPro" id="IPR036390">
    <property type="entry name" value="WH_DNA-bd_sf"/>
</dbReference>
<dbReference type="InterPro" id="IPR039422">
    <property type="entry name" value="MarR/SlyA-like"/>
</dbReference>
<name>A0A939MLM5_9MICO</name>
<evidence type="ECO:0000259" key="1">
    <source>
        <dbReference type="PROSITE" id="PS50995"/>
    </source>
</evidence>
<dbReference type="PRINTS" id="PR00598">
    <property type="entry name" value="HTHMARR"/>
</dbReference>
<dbReference type="PANTHER" id="PTHR33164:SF99">
    <property type="entry name" value="MARR FAMILY REGULATORY PROTEIN"/>
    <property type="match status" value="1"/>
</dbReference>
<feature type="domain" description="HTH marR-type" evidence="1">
    <location>
        <begin position="18"/>
        <end position="154"/>
    </location>
</feature>
<evidence type="ECO:0000313" key="3">
    <source>
        <dbReference type="Proteomes" id="UP000664382"/>
    </source>
</evidence>
<dbReference type="Gene3D" id="1.10.10.10">
    <property type="entry name" value="Winged helix-like DNA-binding domain superfamily/Winged helix DNA-binding domain"/>
    <property type="match status" value="1"/>
</dbReference>
<reference evidence="2" key="1">
    <citation type="submission" date="2021-03" db="EMBL/GenBank/DDBJ databases">
        <title>Leucobacter chromiisoli sp. nov., isolated from chromium-containing soil of chemical plant.</title>
        <authorList>
            <person name="Xu Z."/>
        </authorList>
    </citation>
    <scope>NUCLEOTIDE SEQUENCE</scope>
    <source>
        <strain evidence="2">S27</strain>
    </source>
</reference>